<dbReference type="Pfam" id="PF00069">
    <property type="entry name" value="Pkinase"/>
    <property type="match status" value="1"/>
</dbReference>
<feature type="compositionally biased region" description="Basic and acidic residues" evidence="10">
    <location>
        <begin position="173"/>
        <end position="203"/>
    </location>
</feature>
<keyword evidence="5 9" id="KW-0547">Nucleotide-binding</keyword>
<feature type="domain" description="Protein kinase" evidence="11">
    <location>
        <begin position="278"/>
        <end position="562"/>
    </location>
</feature>
<reference evidence="12 13" key="1">
    <citation type="journal article" date="2019" name="Sci. Rep.">
        <title>Nanopore sequencing improves the draft genome of the human pathogenic amoeba Naegleria fowleri.</title>
        <authorList>
            <person name="Liechti N."/>
            <person name="Schurch N."/>
            <person name="Bruggmann R."/>
            <person name="Wittwer M."/>
        </authorList>
    </citation>
    <scope>NUCLEOTIDE SEQUENCE [LARGE SCALE GENOMIC DNA]</scope>
    <source>
        <strain evidence="12 13">ATCC 30894</strain>
    </source>
</reference>
<feature type="compositionally biased region" description="Basic and acidic residues" evidence="10">
    <location>
        <begin position="112"/>
        <end position="128"/>
    </location>
</feature>
<feature type="compositionally biased region" description="Low complexity" evidence="10">
    <location>
        <begin position="156"/>
        <end position="172"/>
    </location>
</feature>
<dbReference type="GO" id="GO:0005524">
    <property type="term" value="F:ATP binding"/>
    <property type="evidence" value="ECO:0007669"/>
    <property type="project" value="UniProtKB-UniRule"/>
</dbReference>
<dbReference type="PANTHER" id="PTHR24056:SF546">
    <property type="entry name" value="CYCLIN-DEPENDENT KINASE 12"/>
    <property type="match status" value="1"/>
</dbReference>
<evidence type="ECO:0000256" key="2">
    <source>
        <dbReference type="ARBA" id="ARBA00012409"/>
    </source>
</evidence>
<dbReference type="AlphaFoldDB" id="A0A6A5BKS2"/>
<evidence type="ECO:0000256" key="6">
    <source>
        <dbReference type="ARBA" id="ARBA00022777"/>
    </source>
</evidence>
<dbReference type="InterPro" id="IPR050108">
    <property type="entry name" value="CDK"/>
</dbReference>
<dbReference type="EMBL" id="VFQX01000060">
    <property type="protein sequence ID" value="KAF0973469.1"/>
    <property type="molecule type" value="Genomic_DNA"/>
</dbReference>
<keyword evidence="3" id="KW-0723">Serine/threonine-protein kinase</keyword>
<feature type="region of interest" description="Disordered" evidence="10">
    <location>
        <begin position="583"/>
        <end position="606"/>
    </location>
</feature>
<feature type="binding site" evidence="9">
    <location>
        <position position="307"/>
    </location>
    <ligand>
        <name>ATP</name>
        <dbReference type="ChEBI" id="CHEBI:30616"/>
    </ligand>
</feature>
<dbReference type="GO" id="GO:0000307">
    <property type="term" value="C:cyclin-dependent protein kinase holoenzyme complex"/>
    <property type="evidence" value="ECO:0007669"/>
    <property type="project" value="TreeGrafter"/>
</dbReference>
<feature type="compositionally biased region" description="Low complexity" evidence="10">
    <location>
        <begin position="22"/>
        <end position="46"/>
    </location>
</feature>
<dbReference type="EC" id="2.7.11.23" evidence="2"/>
<dbReference type="InterPro" id="IPR000719">
    <property type="entry name" value="Prot_kinase_dom"/>
</dbReference>
<organism evidence="12 13">
    <name type="scientific">Naegleria fowleri</name>
    <name type="common">Brain eating amoeba</name>
    <dbReference type="NCBI Taxonomy" id="5763"/>
    <lineage>
        <taxon>Eukaryota</taxon>
        <taxon>Discoba</taxon>
        <taxon>Heterolobosea</taxon>
        <taxon>Tetramitia</taxon>
        <taxon>Eutetramitia</taxon>
        <taxon>Vahlkampfiidae</taxon>
        <taxon>Naegleria</taxon>
    </lineage>
</organism>
<dbReference type="GO" id="GO:0032968">
    <property type="term" value="P:positive regulation of transcription elongation by RNA polymerase II"/>
    <property type="evidence" value="ECO:0007669"/>
    <property type="project" value="TreeGrafter"/>
</dbReference>
<evidence type="ECO:0000313" key="12">
    <source>
        <dbReference type="EMBL" id="KAF0973469.1"/>
    </source>
</evidence>
<dbReference type="RefSeq" id="XP_044558182.1">
    <property type="nucleotide sequence ID" value="XM_044711998.1"/>
</dbReference>
<protein>
    <recommendedName>
        <fullName evidence="2">[RNA-polymerase]-subunit kinase</fullName>
        <ecNumber evidence="2">2.7.11.23</ecNumber>
    </recommendedName>
</protein>
<evidence type="ECO:0000259" key="11">
    <source>
        <dbReference type="PROSITE" id="PS50011"/>
    </source>
</evidence>
<evidence type="ECO:0000256" key="7">
    <source>
        <dbReference type="ARBA" id="ARBA00022840"/>
    </source>
</evidence>
<dbReference type="PANTHER" id="PTHR24056">
    <property type="entry name" value="CELL DIVISION PROTEIN KINASE"/>
    <property type="match status" value="1"/>
</dbReference>
<feature type="compositionally biased region" description="Basic and acidic residues" evidence="10">
    <location>
        <begin position="232"/>
        <end position="246"/>
    </location>
</feature>
<dbReference type="OMA" id="HNRHDHN"/>
<dbReference type="VEuPathDB" id="AmoebaDB:NF0003670"/>
<keyword evidence="4" id="KW-0808">Transferase</keyword>
<keyword evidence="13" id="KW-1185">Reference proteome</keyword>
<gene>
    <name evidence="12" type="ORF">FDP41_008173</name>
</gene>
<dbReference type="InterPro" id="IPR011009">
    <property type="entry name" value="Kinase-like_dom_sf"/>
</dbReference>
<evidence type="ECO:0000256" key="3">
    <source>
        <dbReference type="ARBA" id="ARBA00022527"/>
    </source>
</evidence>
<feature type="compositionally biased region" description="Polar residues" evidence="10">
    <location>
        <begin position="1"/>
        <end position="13"/>
    </location>
</feature>
<dbReference type="SUPFAM" id="SSF56112">
    <property type="entry name" value="Protein kinase-like (PK-like)"/>
    <property type="match status" value="1"/>
</dbReference>
<evidence type="ECO:0000256" key="9">
    <source>
        <dbReference type="PROSITE-ProRule" id="PRU10141"/>
    </source>
</evidence>
<feature type="compositionally biased region" description="Basic and acidic residues" evidence="10">
    <location>
        <begin position="52"/>
        <end position="105"/>
    </location>
</feature>
<dbReference type="Gene3D" id="1.10.510.10">
    <property type="entry name" value="Transferase(Phosphotransferase) domain 1"/>
    <property type="match status" value="1"/>
</dbReference>
<comment type="caution">
    <text evidence="12">The sequence shown here is derived from an EMBL/GenBank/DDBJ whole genome shotgun (WGS) entry which is preliminary data.</text>
</comment>
<evidence type="ECO:0000256" key="5">
    <source>
        <dbReference type="ARBA" id="ARBA00022741"/>
    </source>
</evidence>
<dbReference type="Proteomes" id="UP000444721">
    <property type="component" value="Unassembled WGS sequence"/>
</dbReference>
<evidence type="ECO:0000256" key="8">
    <source>
        <dbReference type="ARBA" id="ARBA00049280"/>
    </source>
</evidence>
<dbReference type="InterPro" id="IPR017441">
    <property type="entry name" value="Protein_kinase_ATP_BS"/>
</dbReference>
<evidence type="ECO:0000256" key="1">
    <source>
        <dbReference type="ARBA" id="ARBA00006485"/>
    </source>
</evidence>
<dbReference type="Gene3D" id="3.30.200.20">
    <property type="entry name" value="Phosphorylase Kinase, domain 1"/>
    <property type="match status" value="1"/>
</dbReference>
<comment type="catalytic activity">
    <reaction evidence="8">
        <text>[DNA-directed RNA polymerase] + ATP = phospho-[DNA-directed RNA polymerase] + ADP + H(+)</text>
        <dbReference type="Rhea" id="RHEA:10216"/>
        <dbReference type="Rhea" id="RHEA-COMP:11321"/>
        <dbReference type="Rhea" id="RHEA-COMP:11322"/>
        <dbReference type="ChEBI" id="CHEBI:15378"/>
        <dbReference type="ChEBI" id="CHEBI:30616"/>
        <dbReference type="ChEBI" id="CHEBI:43176"/>
        <dbReference type="ChEBI" id="CHEBI:68546"/>
        <dbReference type="ChEBI" id="CHEBI:456216"/>
        <dbReference type="EC" id="2.7.11.23"/>
    </reaction>
</comment>
<keyword evidence="7 9" id="KW-0067">ATP-binding</keyword>
<comment type="similarity">
    <text evidence="1">Belongs to the protein kinase superfamily. CMGC Ser/Thr protein kinase family. CDC2/CDKX subfamily.</text>
</comment>
<dbReference type="PROSITE" id="PS00107">
    <property type="entry name" value="PROTEIN_KINASE_ATP"/>
    <property type="match status" value="1"/>
</dbReference>
<sequence>MSKSSTNNTSGDINTSSHHHSNYNTSNSAHSSNNNNNRTSNTSSSNKQQHYQTDKYESSESRENGRRLHSDHYYDSKRSSSRDDRPNYRGDDRREYNDSRRESYHGHHHYHYRDDDHNNTRNRSDSGGRRLGGNDNRMSISGGGGGGPITHHRHSTGSTSGHHSRSSSTTSTRNDRRLNQDHHHSEGYYTNRDGKRSYHDRGGDSYYDDDYDDGYHHGRYSTSQQPHHYHHGRDYSRDNSYSRRESSSLSTLSYPVEKYGTLSEAFAHLSGPFKIKSFVDLEVLGAGTYGEVYKAKDDHSTIVAVKKIKNDPNATNGFPITTIREIKILKELDHINIVKLQDVTWDESSFYMIFEFVDHDLSGLSEMNVTFTEDHLRCLMYQLVEGLYFCHSNNVLHRDLKKSNILIKRDGTLKIADFGLSLFKKRDNIPYTNKVVTLWYRSPEVLLGSQYYDGSIDMWSVGCILGELIKKEKGLFQGTTESDQLHKIFKICGTPDLEDWPEVVKLQHWDTMKPVKQYPNVIRKVFNDASCSPKAIDLIERLLTLNPQKRITAKECLEHEWFWENGNPLKFKPGKILPKITTNEYTAHKQRPHKKQKQGDTGDSGY</sequence>
<dbReference type="PROSITE" id="PS00108">
    <property type="entry name" value="PROTEIN_KINASE_ST"/>
    <property type="match status" value="1"/>
</dbReference>
<dbReference type="FunFam" id="1.10.510.10:FF:000415">
    <property type="entry name" value="CMGC/CDK/CRK7 protein kinase, variant"/>
    <property type="match status" value="1"/>
</dbReference>
<dbReference type="SMART" id="SM00220">
    <property type="entry name" value="S_TKc"/>
    <property type="match status" value="1"/>
</dbReference>
<name>A0A6A5BKS2_NAEFO</name>
<evidence type="ECO:0000256" key="4">
    <source>
        <dbReference type="ARBA" id="ARBA00022679"/>
    </source>
</evidence>
<proteinExistence type="inferred from homology"/>
<evidence type="ECO:0000256" key="10">
    <source>
        <dbReference type="SAM" id="MobiDB-lite"/>
    </source>
</evidence>
<dbReference type="VEuPathDB" id="AmoebaDB:NfTy_091620"/>
<feature type="region of interest" description="Disordered" evidence="10">
    <location>
        <begin position="1"/>
        <end position="249"/>
    </location>
</feature>
<evidence type="ECO:0000313" key="13">
    <source>
        <dbReference type="Proteomes" id="UP000444721"/>
    </source>
</evidence>
<dbReference type="InterPro" id="IPR008271">
    <property type="entry name" value="Ser/Thr_kinase_AS"/>
</dbReference>
<dbReference type="PROSITE" id="PS50011">
    <property type="entry name" value="PROTEIN_KINASE_DOM"/>
    <property type="match status" value="1"/>
</dbReference>
<keyword evidence="6" id="KW-0418">Kinase</keyword>
<dbReference type="VEuPathDB" id="AmoebaDB:FDP41_008173"/>
<dbReference type="GO" id="GO:0008353">
    <property type="term" value="F:RNA polymerase II CTD heptapeptide repeat kinase activity"/>
    <property type="evidence" value="ECO:0007669"/>
    <property type="project" value="UniProtKB-EC"/>
</dbReference>
<dbReference type="OrthoDB" id="28397at2759"/>
<dbReference type="CDD" id="cd07840">
    <property type="entry name" value="STKc_CDK9_like"/>
    <property type="match status" value="1"/>
</dbReference>
<dbReference type="GO" id="GO:0005634">
    <property type="term" value="C:nucleus"/>
    <property type="evidence" value="ECO:0007669"/>
    <property type="project" value="TreeGrafter"/>
</dbReference>
<accession>A0A6A5BKS2</accession>
<dbReference type="GeneID" id="68115391"/>